<dbReference type="InterPro" id="IPR053211">
    <property type="entry name" value="DNA_repair-toleration"/>
</dbReference>
<dbReference type="SUPFAM" id="SSF52058">
    <property type="entry name" value="L domain-like"/>
    <property type="match status" value="2"/>
</dbReference>
<dbReference type="PANTHER" id="PTHR48060">
    <property type="entry name" value="DNA DAMAGE-REPAIR/TOLERATION PROTEIN DRT100"/>
    <property type="match status" value="1"/>
</dbReference>
<organism evidence="14 15">
    <name type="scientific">Gossypium mustelinum</name>
    <name type="common">Cotton</name>
    <name type="synonym">Gossypium caicoense</name>
    <dbReference type="NCBI Taxonomy" id="34275"/>
    <lineage>
        <taxon>Eukaryota</taxon>
        <taxon>Viridiplantae</taxon>
        <taxon>Streptophyta</taxon>
        <taxon>Embryophyta</taxon>
        <taxon>Tracheophyta</taxon>
        <taxon>Spermatophyta</taxon>
        <taxon>Magnoliopsida</taxon>
        <taxon>eudicotyledons</taxon>
        <taxon>Gunneridae</taxon>
        <taxon>Pentapetalae</taxon>
        <taxon>rosids</taxon>
        <taxon>malvids</taxon>
        <taxon>Malvales</taxon>
        <taxon>Malvaceae</taxon>
        <taxon>Malvoideae</taxon>
        <taxon>Gossypium</taxon>
    </lineage>
</organism>
<keyword evidence="7" id="KW-0677">Repeat</keyword>
<evidence type="ECO:0000256" key="4">
    <source>
        <dbReference type="ARBA" id="ARBA00022614"/>
    </source>
</evidence>
<proteinExistence type="inferred from homology"/>
<keyword evidence="8" id="KW-1133">Transmembrane helix</keyword>
<evidence type="ECO:0000256" key="11">
    <source>
        <dbReference type="ARBA" id="ARBA00023180"/>
    </source>
</evidence>
<evidence type="ECO:0000313" key="14">
    <source>
        <dbReference type="EMBL" id="TYJ40177.1"/>
    </source>
</evidence>
<evidence type="ECO:0000256" key="5">
    <source>
        <dbReference type="ARBA" id="ARBA00022692"/>
    </source>
</evidence>
<dbReference type="PRINTS" id="PR00019">
    <property type="entry name" value="LEURICHRPT"/>
</dbReference>
<keyword evidence="5" id="KW-0812">Transmembrane</keyword>
<dbReference type="Proteomes" id="UP000323597">
    <property type="component" value="Chromosome A04"/>
</dbReference>
<evidence type="ECO:0000256" key="10">
    <source>
        <dbReference type="ARBA" id="ARBA00023170"/>
    </source>
</evidence>
<keyword evidence="15" id="KW-1185">Reference proteome</keyword>
<evidence type="ECO:0000256" key="12">
    <source>
        <dbReference type="SAM" id="SignalP"/>
    </source>
</evidence>
<dbReference type="Pfam" id="PF08263">
    <property type="entry name" value="LRRNT_2"/>
    <property type="match status" value="1"/>
</dbReference>
<accession>A0A5D2ZMP0</accession>
<keyword evidence="9" id="KW-0472">Membrane</keyword>
<evidence type="ECO:0000256" key="8">
    <source>
        <dbReference type="ARBA" id="ARBA00022989"/>
    </source>
</evidence>
<feature type="domain" description="Leucine-rich repeat-containing N-terminal plant-type" evidence="13">
    <location>
        <begin position="34"/>
        <end position="72"/>
    </location>
</feature>
<evidence type="ECO:0000256" key="7">
    <source>
        <dbReference type="ARBA" id="ARBA00022737"/>
    </source>
</evidence>
<feature type="signal peptide" evidence="12">
    <location>
        <begin position="1"/>
        <end position="21"/>
    </location>
</feature>
<keyword evidence="3" id="KW-1003">Cell membrane</keyword>
<dbReference type="GO" id="GO:0005886">
    <property type="term" value="C:plasma membrane"/>
    <property type="evidence" value="ECO:0007669"/>
    <property type="project" value="UniProtKB-SubCell"/>
</dbReference>
<keyword evidence="10" id="KW-0675">Receptor</keyword>
<evidence type="ECO:0000256" key="1">
    <source>
        <dbReference type="ARBA" id="ARBA00004251"/>
    </source>
</evidence>
<dbReference type="InterPro" id="IPR001611">
    <property type="entry name" value="Leu-rich_rpt"/>
</dbReference>
<evidence type="ECO:0000313" key="15">
    <source>
        <dbReference type="Proteomes" id="UP000323597"/>
    </source>
</evidence>
<keyword evidence="6 12" id="KW-0732">Signal</keyword>
<dbReference type="FunFam" id="3.80.10.10:FF:000213">
    <property type="entry name" value="Tyrosine-sulfated glycopeptide receptor 1"/>
    <property type="match status" value="1"/>
</dbReference>
<reference evidence="14 15" key="1">
    <citation type="submission" date="2019-07" db="EMBL/GenBank/DDBJ databases">
        <title>WGS assembly of Gossypium mustelinum.</title>
        <authorList>
            <person name="Chen Z.J."/>
            <person name="Sreedasyam A."/>
            <person name="Ando A."/>
            <person name="Song Q."/>
            <person name="De L."/>
            <person name="Hulse-Kemp A."/>
            <person name="Ding M."/>
            <person name="Ye W."/>
            <person name="Kirkbride R."/>
            <person name="Jenkins J."/>
            <person name="Plott C."/>
            <person name="Lovell J."/>
            <person name="Lin Y.-M."/>
            <person name="Vaughn R."/>
            <person name="Liu B."/>
            <person name="Li W."/>
            <person name="Simpson S."/>
            <person name="Scheffler B."/>
            <person name="Saski C."/>
            <person name="Grover C."/>
            <person name="Hu G."/>
            <person name="Conover J."/>
            <person name="Carlson J."/>
            <person name="Shu S."/>
            <person name="Boston L."/>
            <person name="Williams M."/>
            <person name="Peterson D."/>
            <person name="Mcgee K."/>
            <person name="Jones D."/>
            <person name="Wendel J."/>
            <person name="Stelly D."/>
            <person name="Grimwood J."/>
            <person name="Schmutz J."/>
        </authorList>
    </citation>
    <scope>NUCLEOTIDE SEQUENCE [LARGE SCALE GENOMIC DNA]</scope>
    <source>
        <strain evidence="14">1408120.09</strain>
    </source>
</reference>
<dbReference type="Gene3D" id="3.30.1490.310">
    <property type="match status" value="1"/>
</dbReference>
<evidence type="ECO:0000259" key="13">
    <source>
        <dbReference type="Pfam" id="PF08263"/>
    </source>
</evidence>
<dbReference type="InterPro" id="IPR032675">
    <property type="entry name" value="LRR_dom_sf"/>
</dbReference>
<dbReference type="Pfam" id="PF00560">
    <property type="entry name" value="LRR_1"/>
    <property type="match status" value="5"/>
</dbReference>
<evidence type="ECO:0000256" key="2">
    <source>
        <dbReference type="ARBA" id="ARBA00009592"/>
    </source>
</evidence>
<comment type="subcellular location">
    <subcellularLocation>
        <location evidence="1">Cell membrane</location>
        <topology evidence="1">Single-pass type I membrane protein</topology>
    </subcellularLocation>
</comment>
<name>A0A5D2ZMP0_GOSMU</name>
<sequence>MRTSALVSWLFFYSNVATVFRIKVFSVSGQCQSDQQELLLGLKNSLNSSSSEKLVKWDQYTDCCSWDGITCDADGQVIGLDLSNQSTSGAIDESNSLFHLLHLQQLNLDYKSFKSTFPSGFENLANLRYLNLSNAGFTGQILVEISYMTKLVILDLSKSWLRDIGSLKLKKPNLVMLVQNLTRLQNLYLEGINIAADRNNMSGYHLSGPINPSLAKLKSLSIIRLDINNLFGPFPKFFAEFQNLTSLHLGGNNLSGSAPKEILQAPKLQSLDSTFNKLLQGSFLRFPLNASLQSLLVGATNFGGQLPESIRNLGQLTRIELTNCKFNGPLPKTLEKLTQLVYLDFSSNNFSGPVPSFTTSKALTYLNLAGNQLNGSILSTNWSSLLNLVSLDLTRNSFSGTSQSLREIYLPQNQFIGGFSEVKGEFSSLLEVIDLSRNRLQWPFLMFLFEIQGLHELSLSCNKFSGLIPRSVFHKLKNRTVLDLSYNNLHFDSNFLKNLSILDHLDLSNNRIHGKIPKFERPSYITSPLAVIDLHGNQLQGQKPIFPPKVVYLDYSSNNFSSVLPHEIGEFLQLACFFSLSRNNFHGSIPKSICQGSSLLVLDLSNNSLSGSVPECLIQMSVSLGVLNLKRNNLSSNIPDTFPENCVLQTPDLNRNRLGEKVPKSLVKRRITSRLRVLVLRSNKFKRDVNCRENITWLMLQIIDLASNSFGGKLPHGLLMTWNAMMTEKDEPYSEILHFQFLKLSELSFLDSMTVTMKGLELELVKILTIFTSIDFSSNKFEGPIPEAIGDFRVLYLLNFSNNALTGTIPSFLGNLLKLEALDLSSNHLIGQIPLQLAKLNFLSFLNLSNNELIGKIPLGTQIQSFPEASFENNARLCGLPLKALCESPAVTKVDPSNPRTGNHINWNLISVEIGFVFGLRAGIVPLMFWKRWRIWYSKRIDRVLFKFFPKLDHRNRNHRTIAHWIQGRRL</sequence>
<evidence type="ECO:0000256" key="6">
    <source>
        <dbReference type="ARBA" id="ARBA00022729"/>
    </source>
</evidence>
<evidence type="ECO:0000256" key="9">
    <source>
        <dbReference type="ARBA" id="ARBA00023136"/>
    </source>
</evidence>
<dbReference type="SUPFAM" id="SSF52047">
    <property type="entry name" value="RNI-like"/>
    <property type="match status" value="1"/>
</dbReference>
<dbReference type="PANTHER" id="PTHR48060:SF21">
    <property type="entry name" value="L DOMAIN-LIKE PROTEIN"/>
    <property type="match status" value="1"/>
</dbReference>
<keyword evidence="4" id="KW-0433">Leucine-rich repeat</keyword>
<dbReference type="Pfam" id="PF13855">
    <property type="entry name" value="LRR_8"/>
    <property type="match status" value="1"/>
</dbReference>
<dbReference type="AlphaFoldDB" id="A0A5D2ZMP0"/>
<dbReference type="EMBL" id="CM017639">
    <property type="protein sequence ID" value="TYJ40177.1"/>
    <property type="molecule type" value="Genomic_DNA"/>
</dbReference>
<gene>
    <name evidence="14" type="ORF">E1A91_A04G121500v1</name>
</gene>
<dbReference type="Gene3D" id="3.80.10.10">
    <property type="entry name" value="Ribonuclease Inhibitor"/>
    <property type="match status" value="6"/>
</dbReference>
<dbReference type="FunFam" id="3.80.10.10:FF:000041">
    <property type="entry name" value="LRR receptor-like serine/threonine-protein kinase ERECTA"/>
    <property type="match status" value="1"/>
</dbReference>
<comment type="similarity">
    <text evidence="2">Belongs to the RLP family.</text>
</comment>
<evidence type="ECO:0000256" key="3">
    <source>
        <dbReference type="ARBA" id="ARBA00022475"/>
    </source>
</evidence>
<dbReference type="InterPro" id="IPR013210">
    <property type="entry name" value="LRR_N_plant-typ"/>
</dbReference>
<protein>
    <recommendedName>
        <fullName evidence="13">Leucine-rich repeat-containing N-terminal plant-type domain-containing protein</fullName>
    </recommendedName>
</protein>
<feature type="chain" id="PRO_5023053906" description="Leucine-rich repeat-containing N-terminal plant-type domain-containing protein" evidence="12">
    <location>
        <begin position="22"/>
        <end position="971"/>
    </location>
</feature>
<keyword evidence="11" id="KW-0325">Glycoprotein</keyword>